<organism evidence="2 3">
    <name type="scientific">Desulfobacter postgatei 2ac9</name>
    <dbReference type="NCBI Taxonomy" id="879212"/>
    <lineage>
        <taxon>Bacteria</taxon>
        <taxon>Pseudomonadati</taxon>
        <taxon>Thermodesulfobacteriota</taxon>
        <taxon>Desulfobacteria</taxon>
        <taxon>Desulfobacterales</taxon>
        <taxon>Desulfobacteraceae</taxon>
        <taxon>Desulfobacter</taxon>
    </lineage>
</organism>
<reference evidence="2 3" key="2">
    <citation type="submission" date="2012-02" db="EMBL/GenBank/DDBJ databases">
        <title>Improved High-Quality Draft sequence of Desulfobacter postgatei 2ac9.</title>
        <authorList>
            <consortium name="US DOE Joint Genome Institute"/>
            <person name="Lucas S."/>
            <person name="Han J."/>
            <person name="Lapidus A."/>
            <person name="Cheng J.-F."/>
            <person name="Goodwin L."/>
            <person name="Pitluck S."/>
            <person name="Peters L."/>
            <person name="Ovchinnikova G."/>
            <person name="Held B."/>
            <person name="Detter J.C."/>
            <person name="Han C."/>
            <person name="Tapia R."/>
            <person name="Land M."/>
            <person name="Hauser L."/>
            <person name="Kyrpides N."/>
            <person name="Ivanova N."/>
            <person name="Pagani I."/>
            <person name="Orellana R."/>
            <person name="Lovley D."/>
            <person name="Woyke T."/>
        </authorList>
    </citation>
    <scope>NUCLEOTIDE SEQUENCE [LARGE SCALE GENOMIC DNA]</scope>
    <source>
        <strain evidence="2 3">2ac9</strain>
    </source>
</reference>
<feature type="compositionally biased region" description="Acidic residues" evidence="1">
    <location>
        <begin position="115"/>
        <end position="124"/>
    </location>
</feature>
<dbReference type="OrthoDB" id="5423086at2"/>
<evidence type="ECO:0000313" key="2">
    <source>
        <dbReference type="EMBL" id="EIM65196.1"/>
    </source>
</evidence>
<proteinExistence type="predicted"/>
<protein>
    <submittedName>
        <fullName evidence="2">Uncharacterized protein</fullName>
    </submittedName>
</protein>
<accession>I5B6T3</accession>
<dbReference type="eggNOG" id="ENOG50332AM">
    <property type="taxonomic scope" value="Bacteria"/>
</dbReference>
<dbReference type="HOGENOM" id="CLU_1298134_0_0_7"/>
<dbReference type="RefSeq" id="WP_004075123.1">
    <property type="nucleotide sequence ID" value="NZ_CM001488.1"/>
</dbReference>
<evidence type="ECO:0000313" key="3">
    <source>
        <dbReference type="Proteomes" id="UP000005778"/>
    </source>
</evidence>
<evidence type="ECO:0000256" key="1">
    <source>
        <dbReference type="SAM" id="MobiDB-lite"/>
    </source>
</evidence>
<dbReference type="STRING" id="879212.DespoDRAFT_03429"/>
<dbReference type="AlphaFoldDB" id="I5B6T3"/>
<keyword evidence="3" id="KW-1185">Reference proteome</keyword>
<gene>
    <name evidence="2" type="ORF">DespoDRAFT_03429</name>
</gene>
<feature type="region of interest" description="Disordered" evidence="1">
    <location>
        <begin position="83"/>
        <end position="147"/>
    </location>
</feature>
<name>I5B6T3_9BACT</name>
<dbReference type="EMBL" id="CM001488">
    <property type="protein sequence ID" value="EIM65196.1"/>
    <property type="molecule type" value="Genomic_DNA"/>
</dbReference>
<sequence length="230" mass="25953">MRITDPQVILNGEKDLIASVQKDLDLDAVRDLLKERLTAKALSPKGGQIVVHNNHVAFRLDYKININGSLLFDRNGNLIEDSESTASKQDTQDENDENAAPVSDLDDNLSIHFPDDDDAPDDEPGQVKAEDTEPEELSDEMQGADPKLEIEDLEDEPGFDQENLNILDSDDADELIDLSEEDDEDDIEDLNIDAFTDINLEDKENDENVVDDDISDILQENRNFWEKKKE</sequence>
<reference evidence="2 3" key="1">
    <citation type="submission" date="2011-09" db="EMBL/GenBank/DDBJ databases">
        <authorList>
            <consortium name="US DOE Joint Genome Institute (JGI-PGF)"/>
            <person name="Lucas S."/>
            <person name="Han J."/>
            <person name="Lapidus A."/>
            <person name="Cheng J.-F."/>
            <person name="Goodwin L."/>
            <person name="Pitluck S."/>
            <person name="Peters L."/>
            <person name="Land M.L."/>
            <person name="Hauser L."/>
            <person name="Orellana R."/>
            <person name="Lovley D."/>
            <person name="Woyke T.J."/>
        </authorList>
    </citation>
    <scope>NUCLEOTIDE SEQUENCE [LARGE SCALE GENOMIC DNA]</scope>
    <source>
        <strain evidence="2 3">2ac9</strain>
    </source>
</reference>
<dbReference type="Proteomes" id="UP000005778">
    <property type="component" value="Chromosome"/>
</dbReference>